<evidence type="ECO:0000256" key="2">
    <source>
        <dbReference type="ARBA" id="ARBA00010472"/>
    </source>
</evidence>
<dbReference type="eggNOG" id="ENOG50333FU">
    <property type="taxonomic scope" value="Bacteria"/>
</dbReference>
<dbReference type="AlphaFoldDB" id="H5XGG1"/>
<keyword evidence="9" id="KW-0732">Signal</keyword>
<keyword evidence="7" id="KW-1015">Disulfide bond</keyword>
<dbReference type="InterPro" id="IPR000691">
    <property type="entry name" value="Prot_inh_I16_SSI"/>
</dbReference>
<keyword evidence="6 8" id="KW-0722">Serine protease inhibitor</keyword>
<dbReference type="Pfam" id="PF00720">
    <property type="entry name" value="SSI"/>
    <property type="match status" value="1"/>
</dbReference>
<dbReference type="Gene3D" id="3.30.350.10">
    <property type="entry name" value="Subtilisin inhibitor-like"/>
    <property type="match status" value="1"/>
</dbReference>
<comment type="subcellular location">
    <subcellularLocation>
        <location evidence="1">Secreted</location>
    </subcellularLocation>
</comment>
<keyword evidence="4" id="KW-0964">Secreted</keyword>
<evidence type="ECO:0000256" key="8">
    <source>
        <dbReference type="RuleBase" id="RU003471"/>
    </source>
</evidence>
<dbReference type="STRING" id="882082.SaccyDRAFT_1599"/>
<sequence>MFGATSLAACVVAAMCTGGPATAAPDSSFVLSLTDARGATTFVELTCGPAQGSHPQPDTACQALEQADGDFARLPAKEQLCTMIHSPVLARASGDWHGTPVDFTAEYSNRCFADARSGGVFSF</sequence>
<evidence type="ECO:0000313" key="11">
    <source>
        <dbReference type="EMBL" id="EHR60500.1"/>
    </source>
</evidence>
<proteinExistence type="inferred from homology"/>
<dbReference type="GO" id="GO:0005576">
    <property type="term" value="C:extracellular region"/>
    <property type="evidence" value="ECO:0007669"/>
    <property type="project" value="UniProtKB-SubCell"/>
</dbReference>
<evidence type="ECO:0000256" key="6">
    <source>
        <dbReference type="ARBA" id="ARBA00022900"/>
    </source>
</evidence>
<dbReference type="InterPro" id="IPR036819">
    <property type="entry name" value="Subtilisin_inhibitor-like_sf"/>
</dbReference>
<keyword evidence="12" id="KW-1185">Reference proteome</keyword>
<comment type="similarity">
    <text evidence="2 8">Belongs to the protease inhibitor I16 (SSI) family.</text>
</comment>
<dbReference type="Proteomes" id="UP000002791">
    <property type="component" value="Chromosome"/>
</dbReference>
<feature type="signal peptide" evidence="9">
    <location>
        <begin position="1"/>
        <end position="23"/>
    </location>
</feature>
<keyword evidence="5 8" id="KW-0646">Protease inhibitor</keyword>
<comment type="subunit">
    <text evidence="3">Homodimer.</text>
</comment>
<gene>
    <name evidence="11" type="ORF">SaccyDRAFT_1599</name>
</gene>
<feature type="chain" id="PRO_5003600419" evidence="9">
    <location>
        <begin position="24"/>
        <end position="123"/>
    </location>
</feature>
<accession>H5XGG1</accession>
<name>H5XGG1_9PSEU</name>
<dbReference type="EMBL" id="CM001440">
    <property type="protein sequence ID" value="EHR60500.1"/>
    <property type="molecule type" value="Genomic_DNA"/>
</dbReference>
<dbReference type="HOGENOM" id="CLU_121949_0_1_11"/>
<evidence type="ECO:0000256" key="1">
    <source>
        <dbReference type="ARBA" id="ARBA00004613"/>
    </source>
</evidence>
<organism evidence="11 12">
    <name type="scientific">Saccharomonospora cyanea NA-134</name>
    <dbReference type="NCBI Taxonomy" id="882082"/>
    <lineage>
        <taxon>Bacteria</taxon>
        <taxon>Bacillati</taxon>
        <taxon>Actinomycetota</taxon>
        <taxon>Actinomycetes</taxon>
        <taxon>Pseudonocardiales</taxon>
        <taxon>Pseudonocardiaceae</taxon>
        <taxon>Saccharomonospora</taxon>
    </lineage>
</organism>
<evidence type="ECO:0000313" key="12">
    <source>
        <dbReference type="Proteomes" id="UP000002791"/>
    </source>
</evidence>
<dbReference type="InterPro" id="IPR023549">
    <property type="entry name" value="Subtilisin_inhibitor"/>
</dbReference>
<protein>
    <submittedName>
        <fullName evidence="11">Subtilisin inhibitor-like protein</fullName>
    </submittedName>
</protein>
<evidence type="ECO:0000256" key="5">
    <source>
        <dbReference type="ARBA" id="ARBA00022690"/>
    </source>
</evidence>
<evidence type="ECO:0000256" key="9">
    <source>
        <dbReference type="SAM" id="SignalP"/>
    </source>
</evidence>
<dbReference type="GO" id="GO:0004867">
    <property type="term" value="F:serine-type endopeptidase inhibitor activity"/>
    <property type="evidence" value="ECO:0007669"/>
    <property type="project" value="UniProtKB-KW"/>
</dbReference>
<feature type="domain" description="Subtilisin inhibitor" evidence="10">
    <location>
        <begin position="39"/>
        <end position="109"/>
    </location>
</feature>
<evidence type="ECO:0000259" key="10">
    <source>
        <dbReference type="Pfam" id="PF00720"/>
    </source>
</evidence>
<evidence type="ECO:0000256" key="4">
    <source>
        <dbReference type="ARBA" id="ARBA00022525"/>
    </source>
</evidence>
<evidence type="ECO:0000256" key="3">
    <source>
        <dbReference type="ARBA" id="ARBA00011738"/>
    </source>
</evidence>
<reference evidence="11 12" key="1">
    <citation type="submission" date="2011-11" db="EMBL/GenBank/DDBJ databases">
        <title>The Noncontiguous Finished sequence of Saccharomonospora cyanea NA-134.</title>
        <authorList>
            <consortium name="US DOE Joint Genome Institute"/>
            <person name="Lucas S."/>
            <person name="Han J."/>
            <person name="Lapidus A."/>
            <person name="Cheng J.-F."/>
            <person name="Goodwin L."/>
            <person name="Pitluck S."/>
            <person name="Peters L."/>
            <person name="Ovchinnikova G."/>
            <person name="Lu M."/>
            <person name="Detter J.C."/>
            <person name="Han C."/>
            <person name="Tapia R."/>
            <person name="Land M."/>
            <person name="Hauser L."/>
            <person name="Kyrpides N."/>
            <person name="Ivanova N."/>
            <person name="Pagani I."/>
            <person name="Brambilla E.-M."/>
            <person name="Klenk H.-P."/>
            <person name="Woyke T."/>
        </authorList>
    </citation>
    <scope>NUCLEOTIDE SEQUENCE [LARGE SCALE GENOMIC DNA]</scope>
    <source>
        <strain evidence="11 12">NA-134</strain>
    </source>
</reference>
<dbReference type="PRINTS" id="PR00294">
    <property type="entry name" value="SSBTLNINHBTR"/>
</dbReference>
<dbReference type="SUPFAM" id="SSF55399">
    <property type="entry name" value="Subtilisin inhibitor"/>
    <property type="match status" value="1"/>
</dbReference>
<evidence type="ECO:0000256" key="7">
    <source>
        <dbReference type="ARBA" id="ARBA00023157"/>
    </source>
</evidence>